<dbReference type="PANTHER" id="PTHR23305">
    <property type="entry name" value="OBG GTPASE FAMILY"/>
    <property type="match status" value="1"/>
</dbReference>
<comment type="cofactor">
    <cofactor evidence="1">
        <name>Mg(2+)</name>
        <dbReference type="ChEBI" id="CHEBI:18420"/>
    </cofactor>
</comment>
<keyword evidence="2" id="KW-0479">Metal-binding</keyword>
<dbReference type="GO" id="GO:0046872">
    <property type="term" value="F:metal ion binding"/>
    <property type="evidence" value="ECO:0007669"/>
    <property type="project" value="UniProtKB-KW"/>
</dbReference>
<evidence type="ECO:0000259" key="6">
    <source>
        <dbReference type="PROSITE" id="PS51710"/>
    </source>
</evidence>
<evidence type="ECO:0000256" key="5">
    <source>
        <dbReference type="ARBA" id="ARBA00022842"/>
    </source>
</evidence>
<dbReference type="Gene3D" id="1.10.150.300">
    <property type="entry name" value="TGS-like domain"/>
    <property type="match status" value="1"/>
</dbReference>
<dbReference type="STRING" id="1798406.A3A04_00320"/>
<dbReference type="FunFam" id="3.10.20.30:FF:000001">
    <property type="entry name" value="Ribosome-binding ATPase YchF"/>
    <property type="match status" value="1"/>
</dbReference>
<dbReference type="GO" id="GO:0005737">
    <property type="term" value="C:cytoplasm"/>
    <property type="evidence" value="ECO:0007669"/>
    <property type="project" value="TreeGrafter"/>
</dbReference>
<keyword evidence="4" id="KW-0067">ATP-binding</keyword>
<gene>
    <name evidence="8" type="ORF">A3A04_00320</name>
</gene>
<dbReference type="InterPro" id="IPR004396">
    <property type="entry name" value="ATPase_YchF/OLA1"/>
</dbReference>
<dbReference type="SUPFAM" id="SSF52540">
    <property type="entry name" value="P-loop containing nucleoside triphosphate hydrolases"/>
    <property type="match status" value="1"/>
</dbReference>
<name>A0A1G1ZNT6_9BACT</name>
<dbReference type="PROSITE" id="PS51880">
    <property type="entry name" value="TGS"/>
    <property type="match status" value="1"/>
</dbReference>
<dbReference type="InterPro" id="IPR004095">
    <property type="entry name" value="TGS"/>
</dbReference>
<dbReference type="Pfam" id="PF06071">
    <property type="entry name" value="YchF-GTPase_C"/>
    <property type="match status" value="1"/>
</dbReference>
<dbReference type="CDD" id="cd01900">
    <property type="entry name" value="YchF"/>
    <property type="match status" value="1"/>
</dbReference>
<dbReference type="Gene3D" id="3.40.50.300">
    <property type="entry name" value="P-loop containing nucleotide triphosphate hydrolases"/>
    <property type="match status" value="2"/>
</dbReference>
<dbReference type="InterPro" id="IPR031167">
    <property type="entry name" value="G_OBG"/>
</dbReference>
<accession>A0A1G1ZNT6</accession>
<evidence type="ECO:0000256" key="2">
    <source>
        <dbReference type="ARBA" id="ARBA00022723"/>
    </source>
</evidence>
<sequence>MRLSIGIVGLPNVGKSTLFHALTKKQVNIANYPFCTIDPNVGVVAVPDERLSKLANLSNSAKVVPAIVEFVDIAGLVRGAYKGEGLGNQFLSHVRDVAAIIEVLRVFPSEEIIHVENSVDPLRDMDIINMELILKDVETIEKRLGKAEGEARTGKKELVKQFEVLKEVHKTLQEGRRALVFKDEPIIKELQLLTAKPVIYLLNGKAEDVSEELRSVITKEGSGYIVLNVVEDVDFSPLIQEAYRILNLISFFTTGEDETRSWTIVRGAKAPEAAGAIHSDFEKKFIRAEVIATETLLFTKGWSDARSKGSIRLEGRDYVVNEGDVMVIRHG</sequence>
<feature type="domain" description="OBG-type G" evidence="6">
    <location>
        <begin position="3"/>
        <end position="247"/>
    </location>
</feature>
<keyword evidence="3" id="KW-0547">Nucleotide-binding</keyword>
<evidence type="ECO:0000256" key="4">
    <source>
        <dbReference type="ARBA" id="ARBA00022840"/>
    </source>
</evidence>
<dbReference type="AlphaFoldDB" id="A0A1G1ZNT6"/>
<dbReference type="GO" id="GO:0005524">
    <property type="term" value="F:ATP binding"/>
    <property type="evidence" value="ECO:0007669"/>
    <property type="project" value="UniProtKB-KW"/>
</dbReference>
<dbReference type="EMBL" id="MHJI01000012">
    <property type="protein sequence ID" value="OGY65826.1"/>
    <property type="molecule type" value="Genomic_DNA"/>
</dbReference>
<evidence type="ECO:0000313" key="8">
    <source>
        <dbReference type="EMBL" id="OGY65826.1"/>
    </source>
</evidence>
<evidence type="ECO:0000259" key="7">
    <source>
        <dbReference type="PROSITE" id="PS51880"/>
    </source>
</evidence>
<dbReference type="PANTHER" id="PTHR23305:SF18">
    <property type="entry name" value="OBG-TYPE G DOMAIN-CONTAINING PROTEIN"/>
    <property type="match status" value="1"/>
</dbReference>
<reference evidence="8 9" key="1">
    <citation type="journal article" date="2016" name="Nat. Commun.">
        <title>Thousands of microbial genomes shed light on interconnected biogeochemical processes in an aquifer system.</title>
        <authorList>
            <person name="Anantharaman K."/>
            <person name="Brown C.T."/>
            <person name="Hug L.A."/>
            <person name="Sharon I."/>
            <person name="Castelle C.J."/>
            <person name="Probst A.J."/>
            <person name="Thomas B.C."/>
            <person name="Singh A."/>
            <person name="Wilkins M.J."/>
            <person name="Karaoz U."/>
            <person name="Brodie E.L."/>
            <person name="Williams K.H."/>
            <person name="Hubbard S.S."/>
            <person name="Banfield J.F."/>
        </authorList>
    </citation>
    <scope>NUCLEOTIDE SEQUENCE [LARGE SCALE GENOMIC DNA]</scope>
</reference>
<dbReference type="Gene3D" id="3.10.20.30">
    <property type="match status" value="2"/>
</dbReference>
<dbReference type="PIRSF" id="PIRSF006641">
    <property type="entry name" value="CHP00092"/>
    <property type="match status" value="1"/>
</dbReference>
<dbReference type="InterPro" id="IPR013029">
    <property type="entry name" value="YchF_C"/>
</dbReference>
<dbReference type="InterPro" id="IPR006073">
    <property type="entry name" value="GTP-bd"/>
</dbReference>
<dbReference type="Proteomes" id="UP000178517">
    <property type="component" value="Unassembled WGS sequence"/>
</dbReference>
<dbReference type="FunFam" id="1.10.150.300:FF:000001">
    <property type="entry name" value="Ribosome-binding ATPase YchF"/>
    <property type="match status" value="1"/>
</dbReference>
<evidence type="ECO:0000256" key="1">
    <source>
        <dbReference type="ARBA" id="ARBA00001946"/>
    </source>
</evidence>
<dbReference type="GO" id="GO:0005525">
    <property type="term" value="F:GTP binding"/>
    <property type="evidence" value="ECO:0007669"/>
    <property type="project" value="InterPro"/>
</dbReference>
<evidence type="ECO:0000313" key="9">
    <source>
        <dbReference type="Proteomes" id="UP000178517"/>
    </source>
</evidence>
<dbReference type="PRINTS" id="PR00326">
    <property type="entry name" value="GTP1OBG"/>
</dbReference>
<dbReference type="InterPro" id="IPR012676">
    <property type="entry name" value="TGS-like"/>
</dbReference>
<dbReference type="Pfam" id="PF01926">
    <property type="entry name" value="MMR_HSR1"/>
    <property type="match status" value="1"/>
</dbReference>
<organism evidence="8 9">
    <name type="scientific">Candidatus Harrisonbacteria bacterium RIFCSPLOWO2_01_FULL_40_28</name>
    <dbReference type="NCBI Taxonomy" id="1798406"/>
    <lineage>
        <taxon>Bacteria</taxon>
        <taxon>Candidatus Harrisoniibacteriota</taxon>
    </lineage>
</organism>
<dbReference type="GO" id="GO:0016887">
    <property type="term" value="F:ATP hydrolysis activity"/>
    <property type="evidence" value="ECO:0007669"/>
    <property type="project" value="InterPro"/>
</dbReference>
<comment type="caution">
    <text evidence="8">The sequence shown here is derived from an EMBL/GenBank/DDBJ whole genome shotgun (WGS) entry which is preliminary data.</text>
</comment>
<dbReference type="InterPro" id="IPR027417">
    <property type="entry name" value="P-loop_NTPase"/>
</dbReference>
<dbReference type="PROSITE" id="PS51710">
    <property type="entry name" value="G_OBG"/>
    <property type="match status" value="1"/>
</dbReference>
<protein>
    <submittedName>
        <fullName evidence="8">Redox-regulated ATPase YchF</fullName>
    </submittedName>
</protein>
<evidence type="ECO:0000256" key="3">
    <source>
        <dbReference type="ARBA" id="ARBA00022741"/>
    </source>
</evidence>
<dbReference type="InterPro" id="IPR041706">
    <property type="entry name" value="YchF_N"/>
</dbReference>
<dbReference type="NCBIfam" id="TIGR00092">
    <property type="entry name" value="redox-regulated ATPase YchF"/>
    <property type="match status" value="1"/>
</dbReference>
<proteinExistence type="predicted"/>
<dbReference type="SUPFAM" id="SSF81271">
    <property type="entry name" value="TGS-like"/>
    <property type="match status" value="1"/>
</dbReference>
<keyword evidence="5" id="KW-0460">Magnesium</keyword>
<feature type="domain" description="TGS" evidence="7">
    <location>
        <begin position="247"/>
        <end position="330"/>
    </location>
</feature>
<dbReference type="InterPro" id="IPR023192">
    <property type="entry name" value="TGS-like_dom_sf"/>
</dbReference>
<dbReference type="InterPro" id="IPR012675">
    <property type="entry name" value="Beta-grasp_dom_sf"/>
</dbReference>